<feature type="region of interest" description="Disordered" evidence="1">
    <location>
        <begin position="152"/>
        <end position="172"/>
    </location>
</feature>
<reference evidence="2 3" key="1">
    <citation type="submission" date="2018-06" db="EMBL/GenBank/DDBJ databases">
        <title>Comparative genomics reveals the genomic features of Rhizophagus irregularis, R. cerebriforme, R. diaphanum and Gigaspora rosea, and their symbiotic lifestyle signature.</title>
        <authorList>
            <person name="Morin E."/>
            <person name="San Clemente H."/>
            <person name="Chen E.C.H."/>
            <person name="De La Providencia I."/>
            <person name="Hainaut M."/>
            <person name="Kuo A."/>
            <person name="Kohler A."/>
            <person name="Murat C."/>
            <person name="Tang N."/>
            <person name="Roy S."/>
            <person name="Loubradou J."/>
            <person name="Henrissat B."/>
            <person name="Grigoriev I.V."/>
            <person name="Corradi N."/>
            <person name="Roux C."/>
            <person name="Martin F.M."/>
        </authorList>
    </citation>
    <scope>NUCLEOTIDE SEQUENCE [LARGE SCALE GENOMIC DNA]</scope>
    <source>
        <strain evidence="2 3">DAOM 227022</strain>
    </source>
</reference>
<keyword evidence="3" id="KW-1185">Reference proteome</keyword>
<sequence length="459" mass="52451">MLIMDSGIPSRERTSNDIRQYMRQDIHPYRADRGNQKMYDDEPRRKHNVTKRHDRVQYSNSDPKDGTIDNWLRNCQIQDVDGSHTIEQQIINPVNDDEQGNNCAQSPSRRSHSYTELRLNSGDSLISRDGYNQSPSRNCNKVGDTYNKLSPQNNKITGNLSLTPPNNKSSFRDRGIQRESHTIYTKNLREHSQSEILNSSNVNHGIQLENCAMDSDPFVDGIIDNKGGNKIIDNEIVESMHKRPRIDYINDSMKTVFAPETSRNGLNEFVDHSSTTLLNVNEDNIVQLETETGINSNQLQNDHNGQLQRKEMGTRTIAIGQPTIDDLLKSGAINLSSLGTDNNVNVATNVNAQLQQLKKKSANDNRLSLSLVDVLNQELRLKFNKSRIIRRTKSTSIRNQFGYSLSCFNKLDYGMWTVTRKFNEKFMDILMVHGERFESLLFTLKYSILVLIILSDSLR</sequence>
<evidence type="ECO:0000256" key="1">
    <source>
        <dbReference type="SAM" id="MobiDB-lite"/>
    </source>
</evidence>
<comment type="caution">
    <text evidence="2">The sequence shown here is derived from an EMBL/GenBank/DDBJ whole genome shotgun (WGS) entry which is preliminary data.</text>
</comment>
<gene>
    <name evidence="2" type="ORF">C1645_607085</name>
</gene>
<organism evidence="2 3">
    <name type="scientific">Glomus cerebriforme</name>
    <dbReference type="NCBI Taxonomy" id="658196"/>
    <lineage>
        <taxon>Eukaryota</taxon>
        <taxon>Fungi</taxon>
        <taxon>Fungi incertae sedis</taxon>
        <taxon>Mucoromycota</taxon>
        <taxon>Glomeromycotina</taxon>
        <taxon>Glomeromycetes</taxon>
        <taxon>Glomerales</taxon>
        <taxon>Glomeraceae</taxon>
        <taxon>Glomus</taxon>
    </lineage>
</organism>
<accession>A0A397TFU4</accession>
<dbReference type="EMBL" id="QKYT01000098">
    <property type="protein sequence ID" value="RIA93744.1"/>
    <property type="molecule type" value="Genomic_DNA"/>
</dbReference>
<evidence type="ECO:0000313" key="2">
    <source>
        <dbReference type="EMBL" id="RIA93744.1"/>
    </source>
</evidence>
<proteinExistence type="predicted"/>
<dbReference type="AlphaFoldDB" id="A0A397TFU4"/>
<protein>
    <submittedName>
        <fullName evidence="2">Uncharacterized protein</fullName>
    </submittedName>
</protein>
<feature type="compositionally biased region" description="Polar residues" evidence="1">
    <location>
        <begin position="152"/>
        <end position="169"/>
    </location>
</feature>
<evidence type="ECO:0000313" key="3">
    <source>
        <dbReference type="Proteomes" id="UP000265703"/>
    </source>
</evidence>
<dbReference type="Proteomes" id="UP000265703">
    <property type="component" value="Unassembled WGS sequence"/>
</dbReference>
<dbReference type="STRING" id="658196.A0A397TFU4"/>
<name>A0A397TFU4_9GLOM</name>
<feature type="region of interest" description="Disordered" evidence="1">
    <location>
        <begin position="94"/>
        <end position="115"/>
    </location>
</feature>